<reference evidence="2 3" key="1">
    <citation type="submission" date="2015-12" db="EMBL/GenBank/DDBJ databases">
        <authorList>
            <person name="Shamseldin A."/>
            <person name="Moawad H."/>
            <person name="Abd El-Rahim W.M."/>
            <person name="Sadowsky M.J."/>
        </authorList>
    </citation>
    <scope>NUCLEOTIDE SEQUENCE [LARGE SCALE GENOMIC DNA]</scope>
    <source>
        <strain evidence="2 3">WF1</strain>
    </source>
</reference>
<evidence type="ECO:0000313" key="2">
    <source>
        <dbReference type="EMBL" id="OQK17916.1"/>
    </source>
</evidence>
<evidence type="ECO:0000313" key="3">
    <source>
        <dbReference type="Proteomes" id="UP000191980"/>
    </source>
</evidence>
<sequence length="334" mass="35624">MQIKKYLTQFLILCGLVLSTCVSAGSVTKGAFVLNFDEASLFNLDVQVKNVNWFDSAASAEKTPQEMRDTAPSESVPDSFTFAVFGSSIPTPPLGLEERAPQPSTFQYEGDPTTGIGRIGLAGFHIISTLAGGVSMGDYALSYDASRIGNNAGGSGWFITNYHAFRLESFDLTNVEVTLIDEENFSLSGDVVIASELALLLSAEEGTDVGDFTFTTVADSDPSLDASIASYSFATQILTLPMIMSDGGHYTGTFTVSILQDKRVALDLTSIAISASMTETHAMFDINTGVLSMPEVVLLDIGEASGDKIEATMKLEAGYFPARFILLNTSPIAE</sequence>
<protein>
    <submittedName>
        <fullName evidence="2">Uncharacterized protein</fullName>
    </submittedName>
</protein>
<dbReference type="STRING" id="1420851.AU255_08660"/>
<dbReference type="RefSeq" id="WP_080522523.1">
    <property type="nucleotide sequence ID" value="NZ_LPUF01000001.1"/>
</dbReference>
<keyword evidence="3" id="KW-1185">Reference proteome</keyword>
<name>A0A1V8M8T7_9GAMM</name>
<dbReference type="AlphaFoldDB" id="A0A1V8M8T7"/>
<accession>A0A1V8M8T7</accession>
<comment type="caution">
    <text evidence="2">The sequence shown here is derived from an EMBL/GenBank/DDBJ whole genome shotgun (WGS) entry which is preliminary data.</text>
</comment>
<dbReference type="EMBL" id="LPUF01000001">
    <property type="protein sequence ID" value="OQK17916.1"/>
    <property type="molecule type" value="Genomic_DNA"/>
</dbReference>
<organism evidence="2 3">
    <name type="scientific">Methyloprofundus sedimenti</name>
    <dbReference type="NCBI Taxonomy" id="1420851"/>
    <lineage>
        <taxon>Bacteria</taxon>
        <taxon>Pseudomonadati</taxon>
        <taxon>Pseudomonadota</taxon>
        <taxon>Gammaproteobacteria</taxon>
        <taxon>Methylococcales</taxon>
        <taxon>Methylococcaceae</taxon>
        <taxon>Methyloprofundus</taxon>
    </lineage>
</organism>
<feature type="signal peptide" evidence="1">
    <location>
        <begin position="1"/>
        <end position="24"/>
    </location>
</feature>
<evidence type="ECO:0000256" key="1">
    <source>
        <dbReference type="SAM" id="SignalP"/>
    </source>
</evidence>
<dbReference type="Proteomes" id="UP000191980">
    <property type="component" value="Unassembled WGS sequence"/>
</dbReference>
<dbReference type="OrthoDB" id="5572516at2"/>
<proteinExistence type="predicted"/>
<gene>
    <name evidence="2" type="ORF">AU255_08660</name>
</gene>
<feature type="chain" id="PRO_5012777005" evidence="1">
    <location>
        <begin position="25"/>
        <end position="334"/>
    </location>
</feature>
<keyword evidence="1" id="KW-0732">Signal</keyword>